<protein>
    <recommendedName>
        <fullName evidence="1">DZANK-type domain-containing protein</fullName>
    </recommendedName>
</protein>
<reference evidence="2 3" key="1">
    <citation type="submission" date="2014-12" db="EMBL/GenBank/DDBJ databases">
        <title>Genome sequencing of Microbacterium hominis TPW29.</title>
        <authorList>
            <person name="Tan P.W."/>
            <person name="Chan K.-G."/>
        </authorList>
    </citation>
    <scope>NUCLEOTIDE SEQUENCE [LARGE SCALE GENOMIC DNA]</scope>
    <source>
        <strain evidence="2 3">TPW29</strain>
    </source>
</reference>
<dbReference type="AlphaFoldDB" id="A0A0B4CTF0"/>
<dbReference type="InterPro" id="IPR025874">
    <property type="entry name" value="DZR"/>
</dbReference>
<dbReference type="RefSeq" id="WP_039415578.1">
    <property type="nucleotide sequence ID" value="NZ_JWSZ01000011.1"/>
</dbReference>
<name>A0A0B4CTF0_9MICO</name>
<dbReference type="EMBL" id="JWSZ01000011">
    <property type="protein sequence ID" value="KIC57641.1"/>
    <property type="molecule type" value="Genomic_DNA"/>
</dbReference>
<organism evidence="2 3">
    <name type="scientific">Microbacterium hominis</name>
    <dbReference type="NCBI Taxonomy" id="162426"/>
    <lineage>
        <taxon>Bacteria</taxon>
        <taxon>Bacillati</taxon>
        <taxon>Actinomycetota</taxon>
        <taxon>Actinomycetes</taxon>
        <taxon>Micrococcales</taxon>
        <taxon>Microbacteriaceae</taxon>
        <taxon>Microbacterium</taxon>
    </lineage>
</organism>
<dbReference type="Pfam" id="PF12773">
    <property type="entry name" value="DZR"/>
    <property type="match status" value="1"/>
</dbReference>
<gene>
    <name evidence="2" type="ORF">RM52_08440</name>
</gene>
<proteinExistence type="predicted"/>
<feature type="domain" description="DZANK-type" evidence="1">
    <location>
        <begin position="164"/>
        <end position="208"/>
    </location>
</feature>
<evidence type="ECO:0000259" key="1">
    <source>
        <dbReference type="Pfam" id="PF12773"/>
    </source>
</evidence>
<accession>A0A0B4CTF0</accession>
<sequence>MSDLVPFTDNFNDLSNADGYQFEFRCERCGNGYRSAFRRDPRAAGQKLARGLGNLFGGSLYEISSMADRLLDRGTNSPAKDEALRAATAEIAPRFHQCRACSDWVCGDVCWNDAVGQCVRCSPIATEELAQLQAEARRRQMQERLETVDLLGGMDLKTQAQPRCAACGAQSHGGKFCGECGSPLAVVAACRGCGTDNPAGAKFCAECGTSLAG</sequence>
<evidence type="ECO:0000313" key="2">
    <source>
        <dbReference type="EMBL" id="KIC57641.1"/>
    </source>
</evidence>
<evidence type="ECO:0000313" key="3">
    <source>
        <dbReference type="Proteomes" id="UP000031202"/>
    </source>
</evidence>
<comment type="caution">
    <text evidence="2">The sequence shown here is derived from an EMBL/GenBank/DDBJ whole genome shotgun (WGS) entry which is preliminary data.</text>
</comment>
<dbReference type="Proteomes" id="UP000031202">
    <property type="component" value="Unassembled WGS sequence"/>
</dbReference>